<sequence length="319" mass="36421">MHRSHSWTFKILLAARMSSSSIGGNMEEPENPNNGSKASLNISLQTSTSQKRLLAEEETLQAQNHHIKSKIIAIRKFCREWIKNPMNIAFVLWLTCVSISGAILFLVMTGMLNKTLTKKSQRDIWFEVNNQILNALFTLMCLYQHPKRFHHLFLLCRWKPKDICTLREVYCKNGTSKPNEWFHMMVVVLLLHVNCFAQYALCGLNLGYKRSERPNIGVAICLSIAIAAPALAGVYAIFSPLGKEYEEEAQNENISNHDNRYRCSSGSMEKRFSLETRNEENGECGVYPSLNSLPHEDKAMQFRTMSNTPLWSSPRLSTI</sequence>
<organism evidence="3 4">
    <name type="scientific">Senna tora</name>
    <dbReference type="NCBI Taxonomy" id="362788"/>
    <lineage>
        <taxon>Eukaryota</taxon>
        <taxon>Viridiplantae</taxon>
        <taxon>Streptophyta</taxon>
        <taxon>Embryophyta</taxon>
        <taxon>Tracheophyta</taxon>
        <taxon>Spermatophyta</taxon>
        <taxon>Magnoliopsida</taxon>
        <taxon>eudicotyledons</taxon>
        <taxon>Gunneridae</taxon>
        <taxon>Pentapetalae</taxon>
        <taxon>rosids</taxon>
        <taxon>fabids</taxon>
        <taxon>Fabales</taxon>
        <taxon>Fabaceae</taxon>
        <taxon>Caesalpinioideae</taxon>
        <taxon>Cassia clade</taxon>
        <taxon>Senna</taxon>
    </lineage>
</organism>
<evidence type="ECO:0000256" key="1">
    <source>
        <dbReference type="SAM" id="Phobius"/>
    </source>
</evidence>
<evidence type="ECO:0000313" key="3">
    <source>
        <dbReference type="EMBL" id="KAF7845250.1"/>
    </source>
</evidence>
<dbReference type="InterPro" id="IPR021369">
    <property type="entry name" value="DUF2985"/>
</dbReference>
<keyword evidence="4" id="KW-1185">Reference proteome</keyword>
<dbReference type="GO" id="GO:0009975">
    <property type="term" value="F:cyclase activity"/>
    <property type="evidence" value="ECO:0007669"/>
    <property type="project" value="TreeGrafter"/>
</dbReference>
<dbReference type="GO" id="GO:0051762">
    <property type="term" value="P:sesquiterpene biosynthetic process"/>
    <property type="evidence" value="ECO:0007669"/>
    <property type="project" value="TreeGrafter"/>
</dbReference>
<feature type="signal peptide" evidence="2">
    <location>
        <begin position="1"/>
        <end position="23"/>
    </location>
</feature>
<gene>
    <name evidence="3" type="ORF">G2W53_002155</name>
</gene>
<dbReference type="AlphaFoldDB" id="A0A835CM63"/>
<keyword evidence="2" id="KW-0732">Signal</keyword>
<dbReference type="Pfam" id="PF11204">
    <property type="entry name" value="DUF2985"/>
    <property type="match status" value="1"/>
</dbReference>
<dbReference type="EMBL" id="JAAIUW010000001">
    <property type="protein sequence ID" value="KAF7845250.1"/>
    <property type="molecule type" value="Genomic_DNA"/>
</dbReference>
<feature type="transmembrane region" description="Helical" evidence="1">
    <location>
        <begin position="90"/>
        <end position="112"/>
    </location>
</feature>
<dbReference type="PANTHER" id="PTHR31045:SF21">
    <property type="entry name" value="PLAC8 FAMILY PROTEIN"/>
    <property type="match status" value="1"/>
</dbReference>
<accession>A0A835CM63</accession>
<evidence type="ECO:0000256" key="2">
    <source>
        <dbReference type="SAM" id="SignalP"/>
    </source>
</evidence>
<evidence type="ECO:0000313" key="4">
    <source>
        <dbReference type="Proteomes" id="UP000634136"/>
    </source>
</evidence>
<feature type="transmembrane region" description="Helical" evidence="1">
    <location>
        <begin position="181"/>
        <end position="204"/>
    </location>
</feature>
<proteinExistence type="predicted"/>
<feature type="chain" id="PRO_5033035310" evidence="2">
    <location>
        <begin position="24"/>
        <end position="319"/>
    </location>
</feature>
<dbReference type="Proteomes" id="UP000634136">
    <property type="component" value="Unassembled WGS sequence"/>
</dbReference>
<reference evidence="3" key="1">
    <citation type="submission" date="2020-09" db="EMBL/GenBank/DDBJ databases">
        <title>Genome-Enabled Discovery of Anthraquinone Biosynthesis in Senna tora.</title>
        <authorList>
            <person name="Kang S.-H."/>
            <person name="Pandey R.P."/>
            <person name="Lee C.-M."/>
            <person name="Sim J.-S."/>
            <person name="Jeong J.-T."/>
            <person name="Choi B.-S."/>
            <person name="Jung M."/>
            <person name="Ginzburg D."/>
            <person name="Zhao K."/>
            <person name="Won S.Y."/>
            <person name="Oh T.-J."/>
            <person name="Yu Y."/>
            <person name="Kim N.-H."/>
            <person name="Lee O.R."/>
            <person name="Lee T.-H."/>
            <person name="Bashyal P."/>
            <person name="Kim T.-S."/>
            <person name="Lee W.-H."/>
            <person name="Kawkins C."/>
            <person name="Kim C.-K."/>
            <person name="Kim J.S."/>
            <person name="Ahn B.O."/>
            <person name="Rhee S.Y."/>
            <person name="Sohng J.K."/>
        </authorList>
    </citation>
    <scope>NUCLEOTIDE SEQUENCE</scope>
    <source>
        <tissue evidence="3">Leaf</tissue>
    </source>
</reference>
<dbReference type="PANTHER" id="PTHR31045">
    <property type="entry name" value="PLAC8 FAMILY PROTEIN-RELATED"/>
    <property type="match status" value="1"/>
</dbReference>
<name>A0A835CM63_9FABA</name>
<keyword evidence="1" id="KW-1133">Transmembrane helix</keyword>
<protein>
    <submittedName>
        <fullName evidence="3">PLAC8 motif-containing protein</fullName>
    </submittedName>
</protein>
<keyword evidence="1" id="KW-0472">Membrane</keyword>
<keyword evidence="1" id="KW-0812">Transmembrane</keyword>
<dbReference type="OrthoDB" id="1722937at2759"/>
<comment type="caution">
    <text evidence="3">The sequence shown here is derived from an EMBL/GenBank/DDBJ whole genome shotgun (WGS) entry which is preliminary data.</text>
</comment>
<feature type="transmembrane region" description="Helical" evidence="1">
    <location>
        <begin position="216"/>
        <end position="238"/>
    </location>
</feature>